<dbReference type="Pfam" id="PF05938">
    <property type="entry name" value="Self-incomp_S1"/>
    <property type="match status" value="1"/>
</dbReference>
<keyword evidence="8" id="KW-1185">Reference proteome</keyword>
<evidence type="ECO:0000256" key="5">
    <source>
        <dbReference type="ARBA" id="ARBA00022729"/>
    </source>
</evidence>
<sequence>MSVSIRNFFLLWLLVQPSTSHASGKKTTVIVTNKLQGGRDLLVHCESADDDLGVQHLHPNASFSWSFRINFFISTLFHCSFQWESVLHKFVIYNARKDADKCVLCSWIVKEDGPCLVSPGTKDDCYSWDSLEER</sequence>
<proteinExistence type="inferred from homology"/>
<accession>A0AAN9LUI7</accession>
<dbReference type="PANTHER" id="PTHR31232:SF43">
    <property type="entry name" value="S-PROTEIN HOMOLOG 29-RELATED"/>
    <property type="match status" value="1"/>
</dbReference>
<comment type="subcellular location">
    <subcellularLocation>
        <location evidence="1 6">Secreted</location>
    </subcellularLocation>
</comment>
<dbReference type="AlphaFoldDB" id="A0AAN9LUI7"/>
<comment type="caution">
    <text evidence="7">The sequence shown here is derived from an EMBL/GenBank/DDBJ whole genome shotgun (WGS) entry which is preliminary data.</text>
</comment>
<dbReference type="GO" id="GO:0005576">
    <property type="term" value="C:extracellular region"/>
    <property type="evidence" value="ECO:0007669"/>
    <property type="project" value="UniProtKB-SubCell"/>
</dbReference>
<dbReference type="GO" id="GO:0060320">
    <property type="term" value="P:rejection of self pollen"/>
    <property type="evidence" value="ECO:0007669"/>
    <property type="project" value="UniProtKB-KW"/>
</dbReference>
<evidence type="ECO:0000313" key="8">
    <source>
        <dbReference type="Proteomes" id="UP001374584"/>
    </source>
</evidence>
<evidence type="ECO:0000256" key="4">
    <source>
        <dbReference type="ARBA" id="ARBA00022525"/>
    </source>
</evidence>
<evidence type="ECO:0000256" key="2">
    <source>
        <dbReference type="ARBA" id="ARBA00005581"/>
    </source>
</evidence>
<dbReference type="PANTHER" id="PTHR31232">
    <property type="match status" value="1"/>
</dbReference>
<dbReference type="InterPro" id="IPR010264">
    <property type="entry name" value="Self-incomp_S1"/>
</dbReference>
<gene>
    <name evidence="7" type="ORF">VNO80_25308</name>
</gene>
<name>A0AAN9LUI7_PHACN</name>
<keyword evidence="5 6" id="KW-0732">Signal</keyword>
<evidence type="ECO:0000256" key="6">
    <source>
        <dbReference type="RuleBase" id="RU367044"/>
    </source>
</evidence>
<protein>
    <recommendedName>
        <fullName evidence="6">S-protein homolog</fullName>
    </recommendedName>
</protein>
<evidence type="ECO:0000313" key="7">
    <source>
        <dbReference type="EMBL" id="KAK7342359.1"/>
    </source>
</evidence>
<keyword evidence="3 6" id="KW-0713">Self-incompatibility</keyword>
<feature type="signal peptide" evidence="6">
    <location>
        <begin position="1"/>
        <end position="22"/>
    </location>
</feature>
<comment type="similarity">
    <text evidence="2 6">Belongs to the plant self-incompatibility (S1) protein family.</text>
</comment>
<dbReference type="Proteomes" id="UP001374584">
    <property type="component" value="Unassembled WGS sequence"/>
</dbReference>
<feature type="chain" id="PRO_5042668376" description="S-protein homolog" evidence="6">
    <location>
        <begin position="23"/>
        <end position="134"/>
    </location>
</feature>
<dbReference type="EMBL" id="JAYMYR010000009">
    <property type="protein sequence ID" value="KAK7342359.1"/>
    <property type="molecule type" value="Genomic_DNA"/>
</dbReference>
<evidence type="ECO:0000256" key="1">
    <source>
        <dbReference type="ARBA" id="ARBA00004613"/>
    </source>
</evidence>
<reference evidence="7 8" key="1">
    <citation type="submission" date="2024-01" db="EMBL/GenBank/DDBJ databases">
        <title>The genomes of 5 underutilized Papilionoideae crops provide insights into root nodulation and disease resistanc.</title>
        <authorList>
            <person name="Jiang F."/>
        </authorList>
    </citation>
    <scope>NUCLEOTIDE SEQUENCE [LARGE SCALE GENOMIC DNA]</scope>
    <source>
        <strain evidence="7">JINMINGXINNONG_FW02</strain>
        <tissue evidence="7">Leaves</tissue>
    </source>
</reference>
<evidence type="ECO:0000256" key="3">
    <source>
        <dbReference type="ARBA" id="ARBA00022471"/>
    </source>
</evidence>
<organism evidence="7 8">
    <name type="scientific">Phaseolus coccineus</name>
    <name type="common">Scarlet runner bean</name>
    <name type="synonym">Phaseolus multiflorus</name>
    <dbReference type="NCBI Taxonomy" id="3886"/>
    <lineage>
        <taxon>Eukaryota</taxon>
        <taxon>Viridiplantae</taxon>
        <taxon>Streptophyta</taxon>
        <taxon>Embryophyta</taxon>
        <taxon>Tracheophyta</taxon>
        <taxon>Spermatophyta</taxon>
        <taxon>Magnoliopsida</taxon>
        <taxon>eudicotyledons</taxon>
        <taxon>Gunneridae</taxon>
        <taxon>Pentapetalae</taxon>
        <taxon>rosids</taxon>
        <taxon>fabids</taxon>
        <taxon>Fabales</taxon>
        <taxon>Fabaceae</taxon>
        <taxon>Papilionoideae</taxon>
        <taxon>50 kb inversion clade</taxon>
        <taxon>NPAAA clade</taxon>
        <taxon>indigoferoid/millettioid clade</taxon>
        <taxon>Phaseoleae</taxon>
        <taxon>Phaseolus</taxon>
    </lineage>
</organism>
<keyword evidence="4 6" id="KW-0964">Secreted</keyword>